<keyword evidence="2" id="KW-1185">Reference proteome</keyword>
<evidence type="ECO:0000313" key="2">
    <source>
        <dbReference type="Proteomes" id="UP000627781"/>
    </source>
</evidence>
<sequence length="152" mass="16963">MKNKKLFMFPLILGLVIFQLIGCSYKTTVNGVDKSNSTKVSKVEFVNGYESNYKNEETVSSYQNTNGLYGRVYFENVPDDATKILFVWKDKNGDKTVTSAELDITSAQSKEPAKSYVTSNGGVVPNGTYVLETYLKDTNDLLNKSEIQVSNK</sequence>
<comment type="caution">
    <text evidence="1">The sequence shown here is derived from an EMBL/GenBank/DDBJ whole genome shotgun (WGS) entry which is preliminary data.</text>
</comment>
<reference evidence="1 2" key="1">
    <citation type="submission" date="2020-08" db="EMBL/GenBank/DDBJ databases">
        <title>A Genomic Blueprint of the Chicken Gut Microbiome.</title>
        <authorList>
            <person name="Gilroy R."/>
            <person name="Ravi A."/>
            <person name="Getino M."/>
            <person name="Pursley I."/>
            <person name="Horton D.L."/>
            <person name="Alikhan N.-F."/>
            <person name="Baker D."/>
            <person name="Gharbi K."/>
            <person name="Hall N."/>
            <person name="Watson M."/>
            <person name="Adriaenssens E.M."/>
            <person name="Foster-Nyarko E."/>
            <person name="Jarju S."/>
            <person name="Secka A."/>
            <person name="Antonio M."/>
            <person name="Oren A."/>
            <person name="Chaudhuri R."/>
            <person name="La Ragione R.M."/>
            <person name="Hildebrand F."/>
            <person name="Pallen M.J."/>
        </authorList>
    </citation>
    <scope>NUCLEOTIDE SEQUENCE [LARGE SCALE GENOMIC DNA]</scope>
    <source>
        <strain evidence="1 2">Sa3CVN1</strain>
    </source>
</reference>
<organism evidence="1 2">
    <name type="scientific">Clostridium cibarium</name>
    <dbReference type="NCBI Taxonomy" id="2762247"/>
    <lineage>
        <taxon>Bacteria</taxon>
        <taxon>Bacillati</taxon>
        <taxon>Bacillota</taxon>
        <taxon>Clostridia</taxon>
        <taxon>Eubacteriales</taxon>
        <taxon>Clostridiaceae</taxon>
        <taxon>Clostridium</taxon>
    </lineage>
</organism>
<name>A0ABR8PVU2_9CLOT</name>
<dbReference type="EMBL" id="JACSRA010000021">
    <property type="protein sequence ID" value="MBD7912265.1"/>
    <property type="molecule type" value="Genomic_DNA"/>
</dbReference>
<protein>
    <recommendedName>
        <fullName evidence="3">Lipoprotein</fullName>
    </recommendedName>
</protein>
<dbReference type="RefSeq" id="WP_191769206.1">
    <property type="nucleotide sequence ID" value="NZ_JACSRA010000021.1"/>
</dbReference>
<evidence type="ECO:0000313" key="1">
    <source>
        <dbReference type="EMBL" id="MBD7912265.1"/>
    </source>
</evidence>
<dbReference type="Proteomes" id="UP000627781">
    <property type="component" value="Unassembled WGS sequence"/>
</dbReference>
<gene>
    <name evidence="1" type="ORF">H9661_12945</name>
</gene>
<evidence type="ECO:0008006" key="3">
    <source>
        <dbReference type="Google" id="ProtNLM"/>
    </source>
</evidence>
<accession>A0ABR8PVU2</accession>
<proteinExistence type="predicted"/>